<dbReference type="Pfam" id="PF20903">
    <property type="entry name" value="SPL"/>
    <property type="match status" value="1"/>
</dbReference>
<dbReference type="Proteomes" id="UP000005496">
    <property type="component" value="Unassembled WGS sequence"/>
</dbReference>
<dbReference type="SUPFAM" id="SSF102114">
    <property type="entry name" value="Radical SAM enzymes"/>
    <property type="match status" value="1"/>
</dbReference>
<dbReference type="RefSeq" id="WP_008869783.1">
    <property type="nucleotide sequence ID" value="NZ_ACJN02000002.1"/>
</dbReference>
<dbReference type="InterPro" id="IPR049539">
    <property type="entry name" value="SPL"/>
</dbReference>
<evidence type="ECO:0000313" key="2">
    <source>
        <dbReference type="Proteomes" id="UP000005496"/>
    </source>
</evidence>
<dbReference type="PANTHER" id="PTHR37822">
    <property type="entry name" value="SPORE PHOTOPRODUCT LYASE-RELATED"/>
    <property type="match status" value="1"/>
</dbReference>
<dbReference type="InterPro" id="IPR058240">
    <property type="entry name" value="rSAM_sf"/>
</dbReference>
<dbReference type="GO" id="GO:0003913">
    <property type="term" value="F:DNA photolyase activity"/>
    <property type="evidence" value="ECO:0007669"/>
    <property type="project" value="TreeGrafter"/>
</dbReference>
<sequence>MNDTREPCLPAHLEPPQHILVDPEVIHSPITARVLSRLPGIPWSVCRNYQEKLQKHGPGARILYLKNYKGRFMRFCPGTSRYHCCGYRIIHIGENCPLNCSYCILQAYFQDRVLKVWANQQDLFRELEEHLADKNRLFRAGTGEFTDSLALEAITGYTGDLAAFLGQYPNICLELKSKIVDLGWMSRVSDPARVLPAWSVNTPEIIALQEKGSAGLQERMQAARECVRQGFRICLHFDPVIHYPGWQKGYALAVETIFDYVNARDIAYMSLGSFRFMPELEKILMHNHPGADYIYNEFITGLDGKKRLLLPLRLKQFRFLARKLKNAGMGTNMYFCMESEHVWQDVLGYTPRDLGGLDNHLLRLSFQADQFSALKA</sequence>
<comment type="caution">
    <text evidence="1">The sequence shown here is derived from an EMBL/GenBank/DDBJ whole genome shotgun (WGS) entry which is preliminary data.</text>
</comment>
<proteinExistence type="predicted"/>
<evidence type="ECO:0000313" key="1">
    <source>
        <dbReference type="EMBL" id="EFI34461.1"/>
    </source>
</evidence>
<protein>
    <submittedName>
        <fullName evidence="1">Radical SAM domain protein</fullName>
    </submittedName>
</protein>
<keyword evidence="2" id="KW-1185">Reference proteome</keyword>
<dbReference type="AlphaFoldDB" id="D6SNY5"/>
<dbReference type="Gene3D" id="3.80.30.30">
    <property type="match status" value="1"/>
</dbReference>
<dbReference type="Gene3D" id="3.40.50.12110">
    <property type="match status" value="1"/>
</dbReference>
<dbReference type="eggNOG" id="COG1533">
    <property type="taxonomic scope" value="Bacteria"/>
</dbReference>
<dbReference type="GO" id="GO:1904047">
    <property type="term" value="F:S-adenosyl-L-methionine binding"/>
    <property type="evidence" value="ECO:0007669"/>
    <property type="project" value="TreeGrafter"/>
</dbReference>
<dbReference type="EMBL" id="ACJN02000002">
    <property type="protein sequence ID" value="EFI34461.1"/>
    <property type="molecule type" value="Genomic_DNA"/>
</dbReference>
<reference evidence="1" key="1">
    <citation type="submission" date="2010-05" db="EMBL/GenBank/DDBJ databases">
        <title>The draft genome of Desulfonatronospira thiodismutans ASO3-1.</title>
        <authorList>
            <consortium name="US DOE Joint Genome Institute (JGI-PGF)"/>
            <person name="Lucas S."/>
            <person name="Copeland A."/>
            <person name="Lapidus A."/>
            <person name="Cheng J.-F."/>
            <person name="Bruce D."/>
            <person name="Goodwin L."/>
            <person name="Pitluck S."/>
            <person name="Chertkov O."/>
            <person name="Brettin T."/>
            <person name="Detter J.C."/>
            <person name="Han C."/>
            <person name="Land M.L."/>
            <person name="Hauser L."/>
            <person name="Kyrpides N."/>
            <person name="Mikhailova N."/>
            <person name="Muyzer G."/>
            <person name="Woyke T."/>
        </authorList>
    </citation>
    <scope>NUCLEOTIDE SEQUENCE [LARGE SCALE GENOMIC DNA]</scope>
    <source>
        <strain evidence="1">ASO3-1</strain>
    </source>
</reference>
<accession>D6SNY5</accession>
<dbReference type="GO" id="GO:0051539">
    <property type="term" value="F:4 iron, 4 sulfur cluster binding"/>
    <property type="evidence" value="ECO:0007669"/>
    <property type="project" value="TreeGrafter"/>
</dbReference>
<dbReference type="GO" id="GO:0042601">
    <property type="term" value="C:endospore-forming forespore"/>
    <property type="evidence" value="ECO:0007669"/>
    <property type="project" value="TreeGrafter"/>
</dbReference>
<gene>
    <name evidence="1" type="ORF">Dthio_PD1820</name>
</gene>
<dbReference type="PANTHER" id="PTHR37822:SF2">
    <property type="entry name" value="SPORE PHOTOPRODUCT LYASE"/>
    <property type="match status" value="1"/>
</dbReference>
<name>D6SNY5_9BACT</name>
<organism evidence="1 2">
    <name type="scientific">Desulfonatronospira thiodismutans ASO3-1</name>
    <dbReference type="NCBI Taxonomy" id="555779"/>
    <lineage>
        <taxon>Bacteria</taxon>
        <taxon>Pseudomonadati</taxon>
        <taxon>Thermodesulfobacteriota</taxon>
        <taxon>Desulfovibrionia</taxon>
        <taxon>Desulfovibrionales</taxon>
        <taxon>Desulfonatronovibrionaceae</taxon>
        <taxon>Desulfonatronospira</taxon>
    </lineage>
</organism>